<dbReference type="EMBL" id="BK016220">
    <property type="protein sequence ID" value="DAG02976.1"/>
    <property type="molecule type" value="Genomic_DNA"/>
</dbReference>
<evidence type="ECO:0000313" key="2">
    <source>
        <dbReference type="EMBL" id="DAG02976.1"/>
    </source>
</evidence>
<keyword evidence="1" id="KW-0812">Transmembrane</keyword>
<reference evidence="2" key="1">
    <citation type="journal article" date="2021" name="Proc. Natl. Acad. Sci. U.S.A.">
        <title>A Catalog of Tens of Thousands of Viruses from Human Metagenomes Reveals Hidden Associations with Chronic Diseases.</title>
        <authorList>
            <person name="Tisza M.J."/>
            <person name="Buck C.B."/>
        </authorList>
    </citation>
    <scope>NUCLEOTIDE SEQUENCE</scope>
    <source>
        <strain evidence="2">CtDzM5</strain>
    </source>
</reference>
<accession>A0A8S5V8F4</accession>
<proteinExistence type="predicted"/>
<name>A0A8S5V8F4_9CAUD</name>
<sequence length="52" mass="5984">MSKNLCIACLVMSIFCIVMSLCPGDERHKKVSAFLGWLNVALWICIYIRDMF</sequence>
<protein>
    <submittedName>
        <fullName evidence="2">Uncharacterized protein</fullName>
    </submittedName>
</protein>
<organism evidence="2">
    <name type="scientific">Myoviridae sp. ctDzM5</name>
    <dbReference type="NCBI Taxonomy" id="2825058"/>
    <lineage>
        <taxon>Viruses</taxon>
        <taxon>Duplodnaviria</taxon>
        <taxon>Heunggongvirae</taxon>
        <taxon>Uroviricota</taxon>
        <taxon>Caudoviricetes</taxon>
    </lineage>
</organism>
<feature type="transmembrane region" description="Helical" evidence="1">
    <location>
        <begin position="30"/>
        <end position="48"/>
    </location>
</feature>
<keyword evidence="1" id="KW-0472">Membrane</keyword>
<keyword evidence="1" id="KW-1133">Transmembrane helix</keyword>
<evidence type="ECO:0000256" key="1">
    <source>
        <dbReference type="SAM" id="Phobius"/>
    </source>
</evidence>